<evidence type="ECO:0000256" key="1">
    <source>
        <dbReference type="ARBA" id="ARBA00001964"/>
    </source>
</evidence>
<dbReference type="SUPFAM" id="SSF53822">
    <property type="entry name" value="Periplasmic binding protein-like I"/>
    <property type="match status" value="1"/>
</dbReference>
<accession>A0A9E6XTV8</accession>
<evidence type="ECO:0000256" key="5">
    <source>
        <dbReference type="ARBA" id="ARBA00023052"/>
    </source>
</evidence>
<dbReference type="KEGG" id="sbae:DSM104329_00670"/>
<evidence type="ECO:0000313" key="8">
    <source>
        <dbReference type="EMBL" id="UGS34294.1"/>
    </source>
</evidence>
<keyword evidence="3" id="KW-0732">Signal</keyword>
<feature type="domain" description="Transketolase-like pyrimidine-binding" evidence="7">
    <location>
        <begin position="4"/>
        <end position="178"/>
    </location>
</feature>
<feature type="compositionally biased region" description="Gly residues" evidence="6">
    <location>
        <begin position="409"/>
        <end position="420"/>
    </location>
</feature>
<protein>
    <submittedName>
        <fullName evidence="8">1-deoxy-D-xylulose-5-phosphate synthase</fullName>
        <ecNumber evidence="8">2.2.1.7</ecNumber>
    </submittedName>
</protein>
<dbReference type="InterPro" id="IPR033248">
    <property type="entry name" value="Transketolase_C"/>
</dbReference>
<dbReference type="FunFam" id="3.40.50.970:FF:000001">
    <property type="entry name" value="Pyruvate dehydrogenase E1 beta subunit"/>
    <property type="match status" value="1"/>
</dbReference>
<dbReference type="EMBL" id="CP087164">
    <property type="protein sequence ID" value="UGS34294.1"/>
    <property type="molecule type" value="Genomic_DNA"/>
</dbReference>
<keyword evidence="5" id="KW-0786">Thiamine pyrophosphate</keyword>
<evidence type="ECO:0000256" key="4">
    <source>
        <dbReference type="ARBA" id="ARBA00023002"/>
    </source>
</evidence>
<evidence type="ECO:0000259" key="7">
    <source>
        <dbReference type="SMART" id="SM00861"/>
    </source>
</evidence>
<dbReference type="GO" id="GO:0016491">
    <property type="term" value="F:oxidoreductase activity"/>
    <property type="evidence" value="ECO:0007669"/>
    <property type="project" value="UniProtKB-KW"/>
</dbReference>
<dbReference type="InterPro" id="IPR009014">
    <property type="entry name" value="Transketo_C/PFOR_II"/>
</dbReference>
<gene>
    <name evidence="8" type="primary">dxs_1</name>
    <name evidence="8" type="ORF">DSM104329_00670</name>
</gene>
<dbReference type="PANTHER" id="PTHR43257:SF2">
    <property type="entry name" value="PYRUVATE DEHYDROGENASE E1 COMPONENT SUBUNIT BETA"/>
    <property type="match status" value="1"/>
</dbReference>
<dbReference type="InterPro" id="IPR029061">
    <property type="entry name" value="THDP-binding"/>
</dbReference>
<sequence length="802" mass="83849">MPETTYVKAITGALARAMRDDPHVFVLGEDVAEGGPYTTTAGLAEEFGRHRVRDTPISEAAITGVAIGAAQSGLRPVLEIMFIDFITLALDQLANAAAKAHAMSGGQLSVPMVLRTQGGAGQRGAAQHSQSLESWLTHVPGLKVVMPSSAADAAGLLASAIADPDPVVFIENKALYFRREDVPETPEPVPIGRARIVRPGRDVSIVALSRMVPEALEAADRLARDGIEAEVIDPRTLVPLDLDTIVESVRRTNHLVIAHEAVVHGGFGAEIAALVCEEAFDELDAPIERVGAPFAPIPLSPPLEDACVPGSDDVHAAVEAALGRDHGRRAAARKARGGGAMRKGPGFTRLRSALAAMVLLLTTSLALAACGGGNGSSTSTGTAAGTATSTGAGTGASTTASTGASTTAGTGGGSKCGAGNGQKASGAPVKIGSINTKQPGTDFTDISTMAKAYFDCVNDNGGINGRPVEYVVETEQTDPGQVASLAKKLINSDKVVALVGNTSLIDCAVNHKFYEAQGFYVIDSGIAPECYTTSNSAPVNMGPRYSSDGAAQALIKQKVKKIVFDQANVPGTEYVDAGVKAVVGAAGLPYESVKDNVPIQDANSIALKLVQAAGDGGGVVLNFTPPEALKILQAAQQQGLQDRVKWACSTPCNTDFLAEALGSEWENKLFVNAELNLIDAQAPDSALYRQVREKYAPKVPLGSFSQMGFLEARIATEALRGIQGDITPKTANDAFRGVKDFKTDIVCKPWYYGKAPLHIPNNTDRTVTPRSGRMVEQENCFPISDADPDIAKVRQIEQEQGL</sequence>
<dbReference type="Gene3D" id="3.40.50.970">
    <property type="match status" value="1"/>
</dbReference>
<dbReference type="Pfam" id="PF02779">
    <property type="entry name" value="Transket_pyr"/>
    <property type="match status" value="1"/>
</dbReference>
<dbReference type="FunFam" id="3.40.50.920:FF:000001">
    <property type="entry name" value="Pyruvate dehydrogenase E1 beta subunit"/>
    <property type="match status" value="1"/>
</dbReference>
<dbReference type="PANTHER" id="PTHR43257">
    <property type="entry name" value="PYRUVATE DEHYDROGENASE E1 COMPONENT BETA SUBUNIT"/>
    <property type="match status" value="1"/>
</dbReference>
<keyword evidence="9" id="KW-1185">Reference proteome</keyword>
<dbReference type="SMART" id="SM00861">
    <property type="entry name" value="Transket_pyr"/>
    <property type="match status" value="1"/>
</dbReference>
<dbReference type="Gene3D" id="3.40.50.2300">
    <property type="match status" value="2"/>
</dbReference>
<dbReference type="InterPro" id="IPR028081">
    <property type="entry name" value="Leu-bd"/>
</dbReference>
<dbReference type="SUPFAM" id="SSF52518">
    <property type="entry name" value="Thiamin diphosphate-binding fold (THDP-binding)"/>
    <property type="match status" value="1"/>
</dbReference>
<dbReference type="Pfam" id="PF02780">
    <property type="entry name" value="Transketolase_C"/>
    <property type="match status" value="1"/>
</dbReference>
<dbReference type="RefSeq" id="WP_259313978.1">
    <property type="nucleotide sequence ID" value="NZ_CP087164.1"/>
</dbReference>
<dbReference type="AlphaFoldDB" id="A0A9E6XTV8"/>
<keyword evidence="4" id="KW-0560">Oxidoreductase</keyword>
<dbReference type="SUPFAM" id="SSF52922">
    <property type="entry name" value="TK C-terminal domain-like"/>
    <property type="match status" value="1"/>
</dbReference>
<dbReference type="EC" id="2.2.1.7" evidence="8"/>
<proteinExistence type="inferred from homology"/>
<dbReference type="GO" id="GO:0008661">
    <property type="term" value="F:1-deoxy-D-xylulose-5-phosphate synthase activity"/>
    <property type="evidence" value="ECO:0007669"/>
    <property type="project" value="UniProtKB-EC"/>
</dbReference>
<dbReference type="NCBIfam" id="NF006667">
    <property type="entry name" value="PRK09212.1"/>
    <property type="match status" value="1"/>
</dbReference>
<feature type="compositionally biased region" description="Low complexity" evidence="6">
    <location>
        <begin position="376"/>
        <end position="408"/>
    </location>
</feature>
<keyword evidence="8" id="KW-0808">Transferase</keyword>
<organism evidence="8 9">
    <name type="scientific">Capillimicrobium parvum</name>
    <dbReference type="NCBI Taxonomy" id="2884022"/>
    <lineage>
        <taxon>Bacteria</taxon>
        <taxon>Bacillati</taxon>
        <taxon>Actinomycetota</taxon>
        <taxon>Thermoleophilia</taxon>
        <taxon>Solirubrobacterales</taxon>
        <taxon>Capillimicrobiaceae</taxon>
        <taxon>Capillimicrobium</taxon>
    </lineage>
</organism>
<dbReference type="Pfam" id="PF13458">
    <property type="entry name" value="Peripla_BP_6"/>
    <property type="match status" value="1"/>
</dbReference>
<dbReference type="InterPro" id="IPR005475">
    <property type="entry name" value="Transketolase-like_Pyr-bd"/>
</dbReference>
<dbReference type="GO" id="GO:0000287">
    <property type="term" value="F:magnesium ion binding"/>
    <property type="evidence" value="ECO:0007669"/>
    <property type="project" value="UniProtKB-ARBA"/>
</dbReference>
<name>A0A9E6XTV8_9ACTN</name>
<dbReference type="CDD" id="cd07036">
    <property type="entry name" value="TPP_PYR_E1-PDHc-beta_like"/>
    <property type="match status" value="1"/>
</dbReference>
<comment type="cofactor">
    <cofactor evidence="1">
        <name>thiamine diphosphate</name>
        <dbReference type="ChEBI" id="CHEBI:58937"/>
    </cofactor>
</comment>
<reference evidence="8" key="1">
    <citation type="journal article" date="2022" name="Int. J. Syst. Evol. Microbiol.">
        <title>Pseudomonas aegrilactucae sp. nov. and Pseudomonas morbosilactucae sp. nov., pathogens causing bacterial rot of lettuce in Japan.</title>
        <authorList>
            <person name="Sawada H."/>
            <person name="Fujikawa T."/>
            <person name="Satou M."/>
        </authorList>
    </citation>
    <scope>NUCLEOTIDE SEQUENCE</scope>
    <source>
        <strain evidence="8">0166_1</strain>
    </source>
</reference>
<evidence type="ECO:0000256" key="2">
    <source>
        <dbReference type="ARBA" id="ARBA00010062"/>
    </source>
</evidence>
<evidence type="ECO:0000256" key="3">
    <source>
        <dbReference type="ARBA" id="ARBA00022729"/>
    </source>
</evidence>
<feature type="region of interest" description="Disordered" evidence="6">
    <location>
        <begin position="374"/>
        <end position="420"/>
    </location>
</feature>
<dbReference type="Gene3D" id="3.40.50.920">
    <property type="match status" value="1"/>
</dbReference>
<dbReference type="Proteomes" id="UP001162834">
    <property type="component" value="Chromosome"/>
</dbReference>
<evidence type="ECO:0000256" key="6">
    <source>
        <dbReference type="SAM" id="MobiDB-lite"/>
    </source>
</evidence>
<evidence type="ECO:0000313" key="9">
    <source>
        <dbReference type="Proteomes" id="UP001162834"/>
    </source>
</evidence>
<dbReference type="InterPro" id="IPR028082">
    <property type="entry name" value="Peripla_BP_I"/>
</dbReference>
<comment type="similarity">
    <text evidence="2">Belongs to the leucine-binding protein family.</text>
</comment>